<gene>
    <name evidence="2" type="ORF">N7532_005258</name>
</gene>
<proteinExistence type="predicted"/>
<evidence type="ECO:0000313" key="2">
    <source>
        <dbReference type="EMBL" id="KAJ5098257.1"/>
    </source>
</evidence>
<feature type="compositionally biased region" description="Polar residues" evidence="1">
    <location>
        <begin position="353"/>
        <end position="381"/>
    </location>
</feature>
<dbReference type="EMBL" id="JAPQKI010000005">
    <property type="protein sequence ID" value="KAJ5098257.1"/>
    <property type="molecule type" value="Genomic_DNA"/>
</dbReference>
<feature type="compositionally biased region" description="Basic and acidic residues" evidence="1">
    <location>
        <begin position="388"/>
        <end position="419"/>
    </location>
</feature>
<evidence type="ECO:0008006" key="4">
    <source>
        <dbReference type="Google" id="ProtNLM"/>
    </source>
</evidence>
<reference evidence="2" key="1">
    <citation type="submission" date="2022-11" db="EMBL/GenBank/DDBJ databases">
        <authorList>
            <person name="Petersen C."/>
        </authorList>
    </citation>
    <scope>NUCLEOTIDE SEQUENCE</scope>
    <source>
        <strain evidence="2">IBT 30761</strain>
    </source>
</reference>
<organism evidence="2 3">
    <name type="scientific">Penicillium argentinense</name>
    <dbReference type="NCBI Taxonomy" id="1131581"/>
    <lineage>
        <taxon>Eukaryota</taxon>
        <taxon>Fungi</taxon>
        <taxon>Dikarya</taxon>
        <taxon>Ascomycota</taxon>
        <taxon>Pezizomycotina</taxon>
        <taxon>Eurotiomycetes</taxon>
        <taxon>Eurotiomycetidae</taxon>
        <taxon>Eurotiales</taxon>
        <taxon>Aspergillaceae</taxon>
        <taxon>Penicillium</taxon>
    </lineage>
</organism>
<dbReference type="Proteomes" id="UP001149074">
    <property type="component" value="Unassembled WGS sequence"/>
</dbReference>
<feature type="region of interest" description="Disordered" evidence="1">
    <location>
        <begin position="1"/>
        <end position="22"/>
    </location>
</feature>
<feature type="compositionally biased region" description="Low complexity" evidence="1">
    <location>
        <begin position="291"/>
        <end position="320"/>
    </location>
</feature>
<feature type="compositionally biased region" description="Low complexity" evidence="1">
    <location>
        <begin position="254"/>
        <end position="265"/>
    </location>
</feature>
<name>A0A9W9FE62_9EURO</name>
<dbReference type="AlphaFoldDB" id="A0A9W9FE62"/>
<keyword evidence="3" id="KW-1185">Reference proteome</keyword>
<accession>A0A9W9FE62</accession>
<evidence type="ECO:0000256" key="1">
    <source>
        <dbReference type="SAM" id="MobiDB-lite"/>
    </source>
</evidence>
<reference evidence="2" key="2">
    <citation type="journal article" date="2023" name="IMA Fungus">
        <title>Comparative genomic study of the Penicillium genus elucidates a diverse pangenome and 15 lateral gene transfer events.</title>
        <authorList>
            <person name="Petersen C."/>
            <person name="Sorensen T."/>
            <person name="Nielsen M.R."/>
            <person name="Sondergaard T.E."/>
            <person name="Sorensen J.L."/>
            <person name="Fitzpatrick D.A."/>
            <person name="Frisvad J.C."/>
            <person name="Nielsen K.L."/>
        </authorList>
    </citation>
    <scope>NUCLEOTIDE SEQUENCE</scope>
    <source>
        <strain evidence="2">IBT 30761</strain>
    </source>
</reference>
<sequence>MVVDGDSPQGGGYPSYNASNSLPQDGHNPAMAKYFPVQIRPELIVKPDVFTLYFGFLGVWNWKRHVGNALTERVENTWLLTGRAPTQDEMDCMTTLSTQTIYYKRMGLPISSALGTALLYNQARKSPTFPKNPTPANLLARLHQLRLADNTTFYRLLAQSAFKMIFITSLGVMVSNGTALWKEASSMLSDPRMKNFVEEARSQKPEDVRRRKVVAATERYKRTRSGEKDVGREVREEMGQAGSYSQGEQSYGYESASPAVAASESDMAYGTEQADNQGSFDQSYSAPARNQQAYGQPGYGQQTNNQSSQSSSGSDFFFGSNDDDASPTAPEYRNTGMDGVPAGGAWERIRKQNMAQNSPPAVSPSQAPMQWGRSQAQSSPEPVNDSLPSDRDRYDYERKRDKEQAQADFDKMMEAERNASNDGPTRGRGWGS</sequence>
<dbReference type="GeneID" id="81356731"/>
<protein>
    <recommendedName>
        <fullName evidence="4">Endo-1,3(4)-beta-glucanase</fullName>
    </recommendedName>
</protein>
<feature type="region of interest" description="Disordered" evidence="1">
    <location>
        <begin position="217"/>
        <end position="432"/>
    </location>
</feature>
<dbReference type="RefSeq" id="XP_056473911.1">
    <property type="nucleotide sequence ID" value="XM_056617752.1"/>
</dbReference>
<dbReference type="OrthoDB" id="4204700at2759"/>
<comment type="caution">
    <text evidence="2">The sequence shown here is derived from an EMBL/GenBank/DDBJ whole genome shotgun (WGS) entry which is preliminary data.</text>
</comment>
<evidence type="ECO:0000313" key="3">
    <source>
        <dbReference type="Proteomes" id="UP001149074"/>
    </source>
</evidence>
<feature type="compositionally biased region" description="Polar residues" evidence="1">
    <location>
        <begin position="273"/>
        <end position="290"/>
    </location>
</feature>
<feature type="compositionally biased region" description="Basic and acidic residues" evidence="1">
    <location>
        <begin position="218"/>
        <end position="238"/>
    </location>
</feature>